<protein>
    <recommendedName>
        <fullName evidence="2">Transcription elongation factor Eaf N-terminal domain-containing protein</fullName>
    </recommendedName>
</protein>
<proteinExistence type="predicted"/>
<name>A0AAV9UJ00_9PEZI</name>
<evidence type="ECO:0000313" key="3">
    <source>
        <dbReference type="EMBL" id="KAK6343246.1"/>
    </source>
</evidence>
<feature type="compositionally biased region" description="Low complexity" evidence="1">
    <location>
        <begin position="39"/>
        <end position="50"/>
    </location>
</feature>
<accession>A0AAV9UJ00</accession>
<dbReference type="AlphaFoldDB" id="A0AAV9UJ00"/>
<keyword evidence="4" id="KW-1185">Reference proteome</keyword>
<dbReference type="Pfam" id="PF09816">
    <property type="entry name" value="EAF"/>
    <property type="match status" value="1"/>
</dbReference>
<evidence type="ECO:0000256" key="1">
    <source>
        <dbReference type="SAM" id="MobiDB-lite"/>
    </source>
</evidence>
<reference evidence="3 4" key="1">
    <citation type="submission" date="2019-10" db="EMBL/GenBank/DDBJ databases">
        <authorList>
            <person name="Palmer J.M."/>
        </authorList>
    </citation>
    <scope>NUCLEOTIDE SEQUENCE [LARGE SCALE GENOMIC DNA]</scope>
    <source>
        <strain evidence="3 4">TWF730</strain>
    </source>
</reference>
<feature type="compositionally biased region" description="Acidic residues" evidence="1">
    <location>
        <begin position="337"/>
        <end position="348"/>
    </location>
</feature>
<feature type="compositionally biased region" description="Low complexity" evidence="1">
    <location>
        <begin position="142"/>
        <end position="163"/>
    </location>
</feature>
<feature type="compositionally biased region" description="Polar residues" evidence="1">
    <location>
        <begin position="63"/>
        <end position="75"/>
    </location>
</feature>
<sequence length="482" mass="51229">MAAAAATAAAPVEFNPTRQGKFKVLIGDSLKPGADDAQSSSSSPSSVYSSFRYNTAPPAGPSKLSSQGTSGQFSLSYDDDKETAFTGAQRPGRKLECILVYNPKDNTFTLERTSSVFTFNQSHPFSDTPPIPTATYEDDLTTTTTSTVSTVNNNNNGNGNGNNSDDEDAQLADAENPFDVRHFTNRVLPNSDEDEDERDDQKDEDSDVEMEDVDAQATPPEPEAEQEAAVTPGQSASTPIPAASSSATATPNPTLGPMKRKPKKPVDPFMKPTRKPKVPASAASASNAGRSPLLHPDMAGNGKEASMSPQPRLPSPMHLNGKPTQRRGRVQQKEESSESDADSSDEDDDRSRRPLPINKPIQSIAMSREPSFSGSILSNHTPEVLDFPDPKSEDKADADEDDFDLDAAMAEEFDFMADDDEEGGAGGGGGMGELTIEGEDDSRSGIGLAIGGLGGNVAPVSLSSMLGSRRRDESEEESSEEE</sequence>
<feature type="region of interest" description="Disordered" evidence="1">
    <location>
        <begin position="418"/>
        <end position="482"/>
    </location>
</feature>
<organism evidence="3 4">
    <name type="scientific">Orbilia blumenaviensis</name>
    <dbReference type="NCBI Taxonomy" id="1796055"/>
    <lineage>
        <taxon>Eukaryota</taxon>
        <taxon>Fungi</taxon>
        <taxon>Dikarya</taxon>
        <taxon>Ascomycota</taxon>
        <taxon>Pezizomycotina</taxon>
        <taxon>Orbiliomycetes</taxon>
        <taxon>Orbiliales</taxon>
        <taxon>Orbiliaceae</taxon>
        <taxon>Orbilia</taxon>
    </lineage>
</organism>
<evidence type="ECO:0000313" key="4">
    <source>
        <dbReference type="Proteomes" id="UP001373714"/>
    </source>
</evidence>
<dbReference type="Proteomes" id="UP001373714">
    <property type="component" value="Unassembled WGS sequence"/>
</dbReference>
<feature type="domain" description="Transcription elongation factor Eaf N-terminal" evidence="2">
    <location>
        <begin position="23"/>
        <end position="122"/>
    </location>
</feature>
<feature type="region of interest" description="Disordered" evidence="1">
    <location>
        <begin position="142"/>
        <end position="402"/>
    </location>
</feature>
<feature type="compositionally biased region" description="Low complexity" evidence="1">
    <location>
        <begin position="227"/>
        <end position="253"/>
    </location>
</feature>
<evidence type="ECO:0000259" key="2">
    <source>
        <dbReference type="Pfam" id="PF09816"/>
    </source>
</evidence>
<dbReference type="InterPro" id="IPR019194">
    <property type="entry name" value="Tscrpt_elong_fac_Eaf_N"/>
</dbReference>
<feature type="region of interest" description="Disordered" evidence="1">
    <location>
        <begin position="29"/>
        <end position="77"/>
    </location>
</feature>
<feature type="compositionally biased region" description="Acidic residues" evidence="1">
    <location>
        <begin position="191"/>
        <end position="214"/>
    </location>
</feature>
<feature type="compositionally biased region" description="Polar residues" evidence="1">
    <location>
        <begin position="360"/>
        <end position="381"/>
    </location>
</feature>
<dbReference type="EMBL" id="JAVHNS010000009">
    <property type="protein sequence ID" value="KAK6343246.1"/>
    <property type="molecule type" value="Genomic_DNA"/>
</dbReference>
<comment type="caution">
    <text evidence="3">The sequence shown here is derived from an EMBL/GenBank/DDBJ whole genome shotgun (WGS) entry which is preliminary data.</text>
</comment>
<gene>
    <name evidence="3" type="ORF">TWF730_010842</name>
</gene>